<feature type="compositionally biased region" description="Polar residues" evidence="1">
    <location>
        <begin position="1"/>
        <end position="11"/>
    </location>
</feature>
<proteinExistence type="predicted"/>
<keyword evidence="2" id="KW-0812">Transmembrane</keyword>
<evidence type="ECO:0000313" key="4">
    <source>
        <dbReference type="EMBL" id="MFC6892014.1"/>
    </source>
</evidence>
<feature type="transmembrane region" description="Helical" evidence="2">
    <location>
        <begin position="104"/>
        <end position="124"/>
    </location>
</feature>
<dbReference type="PANTHER" id="PTHR36435:SF1">
    <property type="entry name" value="CAAX AMINO TERMINAL PROTEASE FAMILY PROTEIN"/>
    <property type="match status" value="1"/>
</dbReference>
<sequence>MDPSPVSQITSGDPPASGKESNPSRTLLVGSALLAVSATGAFLIIQGFELLQIELGFASFALTFLVGGGLATLWLAIFGLTYLWFRPVRVSYGIRWPTLRDAGWIVGGVTLSVIVAVLVEIVVIPFGDGGATTISSAAAVSNPLVIYTVFLIGNLVFIAPIEEFLYRGVIQGRLRESFGPVAAISITSIGFALGHIPSYWFGGSDLVSVSVGGALLGIGAGGFVLGAIYEWTESLLIVSIIHGILNSIGIGIALLALL</sequence>
<dbReference type="EMBL" id="JBHSXL010000004">
    <property type="protein sequence ID" value="MFC6892014.1"/>
    <property type="molecule type" value="Genomic_DNA"/>
</dbReference>
<name>A0ABD5UR54_9EURY</name>
<dbReference type="GO" id="GO:0004175">
    <property type="term" value="F:endopeptidase activity"/>
    <property type="evidence" value="ECO:0007669"/>
    <property type="project" value="UniProtKB-ARBA"/>
</dbReference>
<protein>
    <submittedName>
        <fullName evidence="4">CPBP family intramembrane glutamic endopeptidase</fullName>
        <ecNumber evidence="4">3.4.-.-</ecNumber>
    </submittedName>
</protein>
<feature type="transmembrane region" description="Helical" evidence="2">
    <location>
        <begin position="235"/>
        <end position="257"/>
    </location>
</feature>
<dbReference type="Pfam" id="PF02517">
    <property type="entry name" value="Rce1-like"/>
    <property type="match status" value="1"/>
</dbReference>
<dbReference type="EC" id="3.4.-.-" evidence="4"/>
<dbReference type="Proteomes" id="UP001596296">
    <property type="component" value="Unassembled WGS sequence"/>
</dbReference>
<reference evidence="4 5" key="1">
    <citation type="journal article" date="2019" name="Int. J. Syst. Evol. Microbiol.">
        <title>The Global Catalogue of Microorganisms (GCM) 10K type strain sequencing project: providing services to taxonomists for standard genome sequencing and annotation.</title>
        <authorList>
            <consortium name="The Broad Institute Genomics Platform"/>
            <consortium name="The Broad Institute Genome Sequencing Center for Infectious Disease"/>
            <person name="Wu L."/>
            <person name="Ma J."/>
        </authorList>
    </citation>
    <scope>NUCLEOTIDE SEQUENCE [LARGE SCALE GENOMIC DNA]</scope>
    <source>
        <strain evidence="4 5">SKJ47</strain>
    </source>
</reference>
<dbReference type="AlphaFoldDB" id="A0ABD5UR54"/>
<feature type="region of interest" description="Disordered" evidence="1">
    <location>
        <begin position="1"/>
        <end position="23"/>
    </location>
</feature>
<evidence type="ECO:0000256" key="1">
    <source>
        <dbReference type="SAM" id="MobiDB-lite"/>
    </source>
</evidence>
<feature type="transmembrane region" description="Helical" evidence="2">
    <location>
        <begin position="206"/>
        <end position="228"/>
    </location>
</feature>
<keyword evidence="5" id="KW-1185">Reference proteome</keyword>
<dbReference type="RefSeq" id="WP_379741381.1">
    <property type="nucleotide sequence ID" value="NZ_JBHSVN010000001.1"/>
</dbReference>
<comment type="caution">
    <text evidence="4">The sequence shown here is derived from an EMBL/GenBank/DDBJ whole genome shotgun (WGS) entry which is preliminary data.</text>
</comment>
<keyword evidence="4" id="KW-0378">Hydrolase</keyword>
<dbReference type="PANTHER" id="PTHR36435">
    <property type="entry name" value="SLR1288 PROTEIN"/>
    <property type="match status" value="1"/>
</dbReference>
<evidence type="ECO:0000259" key="3">
    <source>
        <dbReference type="Pfam" id="PF02517"/>
    </source>
</evidence>
<dbReference type="GO" id="GO:0080120">
    <property type="term" value="P:CAAX-box protein maturation"/>
    <property type="evidence" value="ECO:0007669"/>
    <property type="project" value="UniProtKB-ARBA"/>
</dbReference>
<accession>A0ABD5UR54</accession>
<dbReference type="InterPro" id="IPR003675">
    <property type="entry name" value="Rce1/LyrA-like_dom"/>
</dbReference>
<feature type="transmembrane region" description="Helical" evidence="2">
    <location>
        <begin position="144"/>
        <end position="166"/>
    </location>
</feature>
<gene>
    <name evidence="4" type="ORF">ACFQE9_05225</name>
</gene>
<evidence type="ECO:0000313" key="5">
    <source>
        <dbReference type="Proteomes" id="UP001596296"/>
    </source>
</evidence>
<dbReference type="InterPro" id="IPR052710">
    <property type="entry name" value="CAAX_protease"/>
</dbReference>
<feature type="transmembrane region" description="Helical" evidence="2">
    <location>
        <begin position="60"/>
        <end position="84"/>
    </location>
</feature>
<keyword evidence="2" id="KW-0472">Membrane</keyword>
<keyword evidence="2" id="KW-1133">Transmembrane helix</keyword>
<feature type="transmembrane region" description="Helical" evidence="2">
    <location>
        <begin position="178"/>
        <end position="200"/>
    </location>
</feature>
<organism evidence="4 5">
    <name type="scientific">Halopenitus salinus</name>
    <dbReference type="NCBI Taxonomy" id="1198295"/>
    <lineage>
        <taxon>Archaea</taxon>
        <taxon>Methanobacteriati</taxon>
        <taxon>Methanobacteriota</taxon>
        <taxon>Stenosarchaea group</taxon>
        <taxon>Halobacteria</taxon>
        <taxon>Halobacteriales</taxon>
        <taxon>Haloferacaceae</taxon>
        <taxon>Halopenitus</taxon>
    </lineage>
</organism>
<evidence type="ECO:0000256" key="2">
    <source>
        <dbReference type="SAM" id="Phobius"/>
    </source>
</evidence>
<feature type="domain" description="CAAX prenyl protease 2/Lysostaphin resistance protein A-like" evidence="3">
    <location>
        <begin position="148"/>
        <end position="247"/>
    </location>
</feature>
<feature type="transmembrane region" description="Helical" evidence="2">
    <location>
        <begin position="27"/>
        <end position="48"/>
    </location>
</feature>